<dbReference type="InterPro" id="IPR027417">
    <property type="entry name" value="P-loop_NTPase"/>
</dbReference>
<evidence type="ECO:0000313" key="4">
    <source>
        <dbReference type="Proteomes" id="UP001159428"/>
    </source>
</evidence>
<gene>
    <name evidence="3" type="ORF">PMEA_00021859</name>
</gene>
<feature type="repeat" description="TPR" evidence="1">
    <location>
        <begin position="595"/>
        <end position="628"/>
    </location>
</feature>
<feature type="repeat" description="TPR" evidence="1">
    <location>
        <begin position="636"/>
        <end position="669"/>
    </location>
</feature>
<evidence type="ECO:0000313" key="3">
    <source>
        <dbReference type="EMBL" id="CAH3038705.1"/>
    </source>
</evidence>
<keyword evidence="1" id="KW-0802">TPR repeat</keyword>
<dbReference type="AlphaFoldDB" id="A0AAU9VV25"/>
<dbReference type="Proteomes" id="UP001159428">
    <property type="component" value="Unassembled WGS sequence"/>
</dbReference>
<dbReference type="Pfam" id="PF13401">
    <property type="entry name" value="AAA_22"/>
    <property type="match status" value="1"/>
</dbReference>
<dbReference type="PROSITE" id="PS50005">
    <property type="entry name" value="TPR"/>
    <property type="match status" value="2"/>
</dbReference>
<dbReference type="GO" id="GO:0043531">
    <property type="term" value="F:ADP binding"/>
    <property type="evidence" value="ECO:0007669"/>
    <property type="project" value="InterPro"/>
</dbReference>
<dbReference type="InterPro" id="IPR011990">
    <property type="entry name" value="TPR-like_helical_dom_sf"/>
</dbReference>
<dbReference type="PRINTS" id="PR00364">
    <property type="entry name" value="DISEASERSIST"/>
</dbReference>
<dbReference type="SUPFAM" id="SSF52540">
    <property type="entry name" value="P-loop containing nucleoside triphosphate hydrolases"/>
    <property type="match status" value="1"/>
</dbReference>
<dbReference type="SMART" id="SM00028">
    <property type="entry name" value="TPR"/>
    <property type="match status" value="3"/>
</dbReference>
<dbReference type="PANTHER" id="PTHR47691">
    <property type="entry name" value="REGULATOR-RELATED"/>
    <property type="match status" value="1"/>
</dbReference>
<proteinExistence type="predicted"/>
<dbReference type="Gene3D" id="1.25.40.10">
    <property type="entry name" value="Tetratricopeptide repeat domain"/>
    <property type="match status" value="2"/>
</dbReference>
<dbReference type="SUPFAM" id="SSF48452">
    <property type="entry name" value="TPR-like"/>
    <property type="match status" value="2"/>
</dbReference>
<dbReference type="Pfam" id="PF13424">
    <property type="entry name" value="TPR_12"/>
    <property type="match status" value="1"/>
</dbReference>
<dbReference type="EMBL" id="CALNXJ010000004">
    <property type="protein sequence ID" value="CAH3038705.1"/>
    <property type="molecule type" value="Genomic_DNA"/>
</dbReference>
<dbReference type="InterPro" id="IPR049945">
    <property type="entry name" value="AAA_22"/>
</dbReference>
<dbReference type="InterPro" id="IPR019734">
    <property type="entry name" value="TPR_rpt"/>
</dbReference>
<evidence type="ECO:0000256" key="1">
    <source>
        <dbReference type="PROSITE-ProRule" id="PRU00339"/>
    </source>
</evidence>
<dbReference type="PANTHER" id="PTHR47691:SF3">
    <property type="entry name" value="HTH-TYPE TRANSCRIPTIONAL REGULATOR RV0890C-RELATED"/>
    <property type="match status" value="1"/>
</dbReference>
<accession>A0AAU9VV25</accession>
<name>A0AAU9VV25_9CNID</name>
<comment type="caution">
    <text evidence="3">The sequence shown here is derived from an EMBL/GenBank/DDBJ whole genome shotgun (WGS) entry which is preliminary data.</text>
</comment>
<protein>
    <recommendedName>
        <fullName evidence="2">ORC1/DEAH AAA+ ATPase domain-containing protein</fullName>
    </recommendedName>
</protein>
<dbReference type="Gene3D" id="3.40.50.300">
    <property type="entry name" value="P-loop containing nucleotide triphosphate hydrolases"/>
    <property type="match status" value="1"/>
</dbReference>
<organism evidence="3 4">
    <name type="scientific">Pocillopora meandrina</name>
    <dbReference type="NCBI Taxonomy" id="46732"/>
    <lineage>
        <taxon>Eukaryota</taxon>
        <taxon>Metazoa</taxon>
        <taxon>Cnidaria</taxon>
        <taxon>Anthozoa</taxon>
        <taxon>Hexacorallia</taxon>
        <taxon>Scleractinia</taxon>
        <taxon>Astrocoeniina</taxon>
        <taxon>Pocilloporidae</taxon>
        <taxon>Pocillopora</taxon>
    </lineage>
</organism>
<reference evidence="3 4" key="1">
    <citation type="submission" date="2022-05" db="EMBL/GenBank/DDBJ databases">
        <authorList>
            <consortium name="Genoscope - CEA"/>
            <person name="William W."/>
        </authorList>
    </citation>
    <scope>NUCLEOTIDE SEQUENCE [LARGE SCALE GENOMIC DNA]</scope>
</reference>
<evidence type="ECO:0000259" key="2">
    <source>
        <dbReference type="Pfam" id="PF13401"/>
    </source>
</evidence>
<sequence>MLSSLLYHIGRMDLRNRLLGVQEAALTKSFKNVGGIPCEVPNFVGRKGQRSLIKEKLSPSDPCRIVSITGPPGFGKSAVAIQVGRELVSKGKMDVFYITLKSMRSLNGMVNSLLGALQILAGADPIQQAKHCLRTLSNHTIIILDNVDDMLLPEKKDGFCNFVKSVAQTASRVKFMITSRQVIDFLSVNKLPVCLDSLCPDHAKELLLTLESRVSEEDAEQLAHYCGGVPLVLRTTAAVLAKGIDAKALLSEFQTSLVPTLKSFKSSLPTLSHDHQLFHCLEICFSSLRPDQQTALVSLAVFPRTFSAAEAQFLFSHLSQYRLGMLLQGLVDQSMLQFNFMSKEYHVHNIIQSFCVDRAVQEDMRLQYHSARKLFNVRYLEMLQDLYAVFLSHNCCDAVQKFVNNRFNIKKTLKDSLSFPDLEKKCIDTAVEVTPFLAKVFTKAKFLRIYSKFTNACIANGDKKRRGDCLTAEAYGILSHCACHLPCPSAVSKFKEADKIQKELGDDSSIIRAFCLSKLGRCFGQHKDLDQAILLIKKSIEIGEKKNNRIFTAAAYKDLGAAYAFCGDHQEANKIREEYSLPVYLEFLGDHPFTATLMDDLGTSYQALENYGSAIKFLRKALHIRKHSLGNHQVTARSFYDFGKALAMKEELDEALEALRSALAIQDEVLGNHQETERSHREIAHILKKLGRHEEAKREDLLAQRVCSSVFEPQPES</sequence>
<feature type="domain" description="ORC1/DEAH AAA+ ATPase" evidence="2">
    <location>
        <begin position="63"/>
        <end position="168"/>
    </location>
</feature>
<keyword evidence="4" id="KW-1185">Reference proteome</keyword>